<gene>
    <name evidence="2" type="ORF">JIN85_08405</name>
</gene>
<proteinExistence type="predicted"/>
<dbReference type="RefSeq" id="WP_200269567.1">
    <property type="nucleotide sequence ID" value="NZ_JAENIJ010000010.1"/>
</dbReference>
<dbReference type="EMBL" id="JAENIJ010000010">
    <property type="protein sequence ID" value="MBK1882433.1"/>
    <property type="molecule type" value="Genomic_DNA"/>
</dbReference>
<dbReference type="PANTHER" id="PTHR45947">
    <property type="entry name" value="SULFOQUINOVOSYL TRANSFERASE SQD2"/>
    <property type="match status" value="1"/>
</dbReference>
<name>A0A934S5V8_9BACT</name>
<evidence type="ECO:0000313" key="3">
    <source>
        <dbReference type="Proteomes" id="UP000603141"/>
    </source>
</evidence>
<feature type="domain" description="Glycosyl transferase family 1" evidence="1">
    <location>
        <begin position="193"/>
        <end position="344"/>
    </location>
</feature>
<dbReference type="InterPro" id="IPR050194">
    <property type="entry name" value="Glycosyltransferase_grp1"/>
</dbReference>
<dbReference type="AlphaFoldDB" id="A0A934S5V8"/>
<keyword evidence="3" id="KW-1185">Reference proteome</keyword>
<sequence>MKILFYDDSPVFGGHEVMSLLGLEAILSRNTSPLHFLASAANQKLVERLNAIQSRFPQLEIELLPYQSSKLEAAKNRLYPGRATKLSKRFREINPSLVVAVQGNIEHSSLALIASRKAGIRSTSYIPVPHSNAEMGAKLGAARDLFCGPLFKLPDSFITITEEMAAMLKLRGATCPIHIVYNGVDVNRFRPADKTESRIALGIPTDGTVLGMVGRLEFSQKQQDLLVRAVAGEATLTDRIHLVFAGDGPDKDSLKQLLDNAGITSTLLDWSDPAVLYPALDALVIPSRYEGLPLVMLECLCTGTTVIASDRDGMKDVLPDEWRFTPNQQNALAAIIAKFIQSGKPSPAPELVARVRQEMSLDSFSNSFAETVFSLAI</sequence>
<dbReference type="Gene3D" id="3.40.50.2000">
    <property type="entry name" value="Glycogen Phosphorylase B"/>
    <property type="match status" value="2"/>
</dbReference>
<accession>A0A934S5V8</accession>
<comment type="caution">
    <text evidence="2">The sequence shown here is derived from an EMBL/GenBank/DDBJ whole genome shotgun (WGS) entry which is preliminary data.</text>
</comment>
<evidence type="ECO:0000259" key="1">
    <source>
        <dbReference type="Pfam" id="PF00534"/>
    </source>
</evidence>
<dbReference type="SUPFAM" id="SSF53756">
    <property type="entry name" value="UDP-Glycosyltransferase/glycogen phosphorylase"/>
    <property type="match status" value="1"/>
</dbReference>
<dbReference type="GO" id="GO:0016757">
    <property type="term" value="F:glycosyltransferase activity"/>
    <property type="evidence" value="ECO:0007669"/>
    <property type="project" value="InterPro"/>
</dbReference>
<reference evidence="2" key="1">
    <citation type="submission" date="2021-01" db="EMBL/GenBank/DDBJ databases">
        <title>Modified the classification status of verrucomicrobia.</title>
        <authorList>
            <person name="Feng X."/>
        </authorList>
    </citation>
    <scope>NUCLEOTIDE SEQUENCE</scope>
    <source>
        <strain evidence="2">KCTC 22041</strain>
    </source>
</reference>
<protein>
    <submittedName>
        <fullName evidence="2">Glycosyltransferase</fullName>
    </submittedName>
</protein>
<dbReference type="Pfam" id="PF00534">
    <property type="entry name" value="Glycos_transf_1"/>
    <property type="match status" value="1"/>
</dbReference>
<dbReference type="Proteomes" id="UP000603141">
    <property type="component" value="Unassembled WGS sequence"/>
</dbReference>
<dbReference type="PANTHER" id="PTHR45947:SF3">
    <property type="entry name" value="SULFOQUINOVOSYL TRANSFERASE SQD2"/>
    <property type="match status" value="1"/>
</dbReference>
<evidence type="ECO:0000313" key="2">
    <source>
        <dbReference type="EMBL" id="MBK1882433.1"/>
    </source>
</evidence>
<organism evidence="2 3">
    <name type="scientific">Luteolibacter pohnpeiensis</name>
    <dbReference type="NCBI Taxonomy" id="454153"/>
    <lineage>
        <taxon>Bacteria</taxon>
        <taxon>Pseudomonadati</taxon>
        <taxon>Verrucomicrobiota</taxon>
        <taxon>Verrucomicrobiia</taxon>
        <taxon>Verrucomicrobiales</taxon>
        <taxon>Verrucomicrobiaceae</taxon>
        <taxon>Luteolibacter</taxon>
    </lineage>
</organism>
<dbReference type="InterPro" id="IPR001296">
    <property type="entry name" value="Glyco_trans_1"/>
</dbReference>